<sequence>MYFKERTRLPLAENPQVAQSQAQFYKYVPLLVVFILVIRFLEIPKNIQDDIFNGPEHLIPQLTKFMLQHKIGNTISIYFSIIFEHVLIVTIGVLTYQTNKEQLSYTTQQRIEEIERRRLQLSQRKNSPQRHPPTVHDFQLSPKKVKTYSEISNANLSVYDLNGNAEETFDDINLFFGEEAKENFWDLYKSERKFKDFDSENDQIADPRFAYLKACNDLKVFPKARMIIRDQKTNHLDYSNYILLNKTAVAVAESIKRYSLPIESINFVNNGLRSKECIVLIDSLQRHYEKLTILKLSKNKLGLEGAKHLASALKSMKELSQLDLAENEIGDLGIKEIVNSCKDYASIEYLDISGNNIGKSSHINETADAIQDFLTNNRRLEVLKMNWNNIRGTMGERIIEGLIYCYGIKQLHLNNNLLGVGYEDKQPPITKMAELLTTSKSLEFLDLSFNFIEQKSIFCISHGLKFTSSLKNIIVEGNPIGPAGLRFLIQAMNINNSGSFNINMKEISADKDLKSFRQVFDPQSPEQQYTLNLAETYDHIILQNLLVIADKAAAGSDGKFDVKSCFQGVKYNGKPSWNPPTSKDQFNQYEISEHSGQLSFTFTINPIQFKITQQKLQQQQEAAAQLNPDRPPQVISFVQPTEVLEVDFIQKSIVSYKGLSRLIDMIVQSFQDEDDYNQEELIKNLAKEHLVWTSQANELLYAFKNQEVFCRVVPYLLNRIVDRHSRFNLVHHFGYMQRQIFSQLYKKMGQAFYFSYWNPNGHYELNLANHIEREIAVSLVVINKEVFKRIAAGEKVDKSQMGNKSCFRNERLNSQLFIMNNEWVLPETGVFEFDFVHLVDIPNPSEITQQDKIEQLLEWFKYKFEEEKSEVYALTKAFCSISEFLTLRSEQLAQFVDLIDGRVYDYRNFDFIKHRVKFPEAIKDIYKRFGILNLFNPFRPNGSYRLDLSVFEERIVCKILVELAKQEGLTQMTNVHLDGKSSEAFNKEFIDKLGDSGVFEGTYICLPANIKEELREKLAQKYLDWQPLQQ</sequence>
<dbReference type="OrthoDB" id="310894at2759"/>
<feature type="transmembrane region" description="Helical" evidence="1">
    <location>
        <begin position="75"/>
        <end position="96"/>
    </location>
</feature>
<dbReference type="SUPFAM" id="SSF52047">
    <property type="entry name" value="RNI-like"/>
    <property type="match status" value="1"/>
</dbReference>
<evidence type="ECO:0008006" key="4">
    <source>
        <dbReference type="Google" id="ProtNLM"/>
    </source>
</evidence>
<organism evidence="2 3">
    <name type="scientific">Stylonychia lemnae</name>
    <name type="common">Ciliate</name>
    <dbReference type="NCBI Taxonomy" id="5949"/>
    <lineage>
        <taxon>Eukaryota</taxon>
        <taxon>Sar</taxon>
        <taxon>Alveolata</taxon>
        <taxon>Ciliophora</taxon>
        <taxon>Intramacronucleata</taxon>
        <taxon>Spirotrichea</taxon>
        <taxon>Stichotrichia</taxon>
        <taxon>Sporadotrichida</taxon>
        <taxon>Oxytrichidae</taxon>
        <taxon>Stylonychinae</taxon>
        <taxon>Stylonychia</taxon>
    </lineage>
</organism>
<dbReference type="InParanoid" id="A0A078B2I2"/>
<dbReference type="OMA" id="WNNIRGE"/>
<keyword evidence="3" id="KW-1185">Reference proteome</keyword>
<protein>
    <recommendedName>
        <fullName evidence="4">Leucine rich repeat family protein</fullName>
    </recommendedName>
</protein>
<evidence type="ECO:0000313" key="3">
    <source>
        <dbReference type="Proteomes" id="UP000039865"/>
    </source>
</evidence>
<dbReference type="PANTHER" id="PTHR24114:SF2">
    <property type="entry name" value="F-BOX DOMAIN-CONTAINING PROTEIN-RELATED"/>
    <property type="match status" value="1"/>
</dbReference>
<dbReference type="PANTHER" id="PTHR24114">
    <property type="entry name" value="LEUCINE RICH REPEAT FAMILY PROTEIN"/>
    <property type="match status" value="1"/>
</dbReference>
<evidence type="ECO:0000313" key="2">
    <source>
        <dbReference type="EMBL" id="CDW88446.1"/>
    </source>
</evidence>
<gene>
    <name evidence="2" type="primary">Contig9021.g9646</name>
    <name evidence="2" type="ORF">STYLEM_17567</name>
</gene>
<keyword evidence="1" id="KW-1133">Transmembrane helix</keyword>
<dbReference type="InterPro" id="IPR052394">
    <property type="entry name" value="LRR-containing"/>
</dbReference>
<keyword evidence="1" id="KW-0812">Transmembrane</keyword>
<dbReference type="InterPro" id="IPR032675">
    <property type="entry name" value="LRR_dom_sf"/>
</dbReference>
<evidence type="ECO:0000256" key="1">
    <source>
        <dbReference type="SAM" id="Phobius"/>
    </source>
</evidence>
<proteinExistence type="predicted"/>
<dbReference type="Gene3D" id="3.80.10.10">
    <property type="entry name" value="Ribonuclease Inhibitor"/>
    <property type="match status" value="2"/>
</dbReference>
<accession>A0A078B2I2</accession>
<dbReference type="InterPro" id="IPR001611">
    <property type="entry name" value="Leu-rich_rpt"/>
</dbReference>
<dbReference type="SMART" id="SM00368">
    <property type="entry name" value="LRR_RI"/>
    <property type="match status" value="5"/>
</dbReference>
<dbReference type="EMBL" id="CCKQ01016573">
    <property type="protein sequence ID" value="CDW88446.1"/>
    <property type="molecule type" value="Genomic_DNA"/>
</dbReference>
<keyword evidence="1" id="KW-0472">Membrane</keyword>
<name>A0A078B2I2_STYLE</name>
<reference evidence="2 3" key="1">
    <citation type="submission" date="2014-06" db="EMBL/GenBank/DDBJ databases">
        <authorList>
            <person name="Swart Estienne"/>
        </authorList>
    </citation>
    <scope>NUCLEOTIDE SEQUENCE [LARGE SCALE GENOMIC DNA]</scope>
    <source>
        <strain evidence="2 3">130c</strain>
    </source>
</reference>
<dbReference type="AlphaFoldDB" id="A0A078B2I2"/>
<dbReference type="Proteomes" id="UP000039865">
    <property type="component" value="Unassembled WGS sequence"/>
</dbReference>
<dbReference type="Pfam" id="PF13516">
    <property type="entry name" value="LRR_6"/>
    <property type="match status" value="2"/>
</dbReference>